<dbReference type="AlphaFoldDB" id="A0A3B1E635"/>
<feature type="transmembrane region" description="Helical" evidence="1">
    <location>
        <begin position="35"/>
        <end position="58"/>
    </location>
</feature>
<proteinExistence type="predicted"/>
<dbReference type="PANTHER" id="PTHR30576:SF10">
    <property type="entry name" value="SLL5057 PROTEIN"/>
    <property type="match status" value="1"/>
</dbReference>
<dbReference type="GO" id="GO:0047360">
    <property type="term" value="F:undecaprenyl-phosphate galactose phosphotransferase activity"/>
    <property type="evidence" value="ECO:0007669"/>
    <property type="project" value="UniProtKB-EC"/>
</dbReference>
<feature type="domain" description="Bacterial sugar transferase" evidence="2">
    <location>
        <begin position="30"/>
        <end position="216"/>
    </location>
</feature>
<evidence type="ECO:0000256" key="1">
    <source>
        <dbReference type="SAM" id="Phobius"/>
    </source>
</evidence>
<keyword evidence="3" id="KW-0808">Transferase</keyword>
<protein>
    <submittedName>
        <fullName evidence="3">Undecaprenyl-phosphate galactosephosphotransferase</fullName>
        <ecNumber evidence="3">2.7.8.6</ecNumber>
    </submittedName>
</protein>
<dbReference type="PANTHER" id="PTHR30576">
    <property type="entry name" value="COLANIC BIOSYNTHESIS UDP-GLUCOSE LIPID CARRIER TRANSFERASE"/>
    <property type="match status" value="1"/>
</dbReference>
<keyword evidence="1" id="KW-0472">Membrane</keyword>
<evidence type="ECO:0000313" key="3">
    <source>
        <dbReference type="EMBL" id="VAX38457.1"/>
    </source>
</evidence>
<sequence>MARVTSQACWLEKVVSEPSIRCSNFYTFFKRVMDITISVLMLPFIIPVIAICGLALWLENPGAILFSQLRTGWRGQRFKMFKLRTMVTNAEDIKQELRHLNELSWPDFKMSNDPRVTKIGRILRKTSLDELPQIFNVLKGDMSLVGPRPTSFSAETYQLWHTERLEILPGITGLWQVSGRSDVDFDDRLRLDIEYIQRRSLWFDMTLLFRTLFAVIRPRGAY</sequence>
<keyword evidence="1" id="KW-0812">Transmembrane</keyword>
<evidence type="ECO:0000259" key="2">
    <source>
        <dbReference type="Pfam" id="PF02397"/>
    </source>
</evidence>
<reference evidence="3" key="1">
    <citation type="submission" date="2018-06" db="EMBL/GenBank/DDBJ databases">
        <authorList>
            <person name="Zhirakovskaya E."/>
        </authorList>
    </citation>
    <scope>NUCLEOTIDE SEQUENCE</scope>
</reference>
<dbReference type="EMBL" id="UOGL01000206">
    <property type="protein sequence ID" value="VAX38457.1"/>
    <property type="molecule type" value="Genomic_DNA"/>
</dbReference>
<keyword evidence="1" id="KW-1133">Transmembrane helix</keyword>
<dbReference type="InterPro" id="IPR003362">
    <property type="entry name" value="Bact_transf"/>
</dbReference>
<gene>
    <name evidence="3" type="ORF">MNBD_PLANCTO02-1035</name>
</gene>
<dbReference type="EC" id="2.7.8.6" evidence="3"/>
<dbReference type="Pfam" id="PF02397">
    <property type="entry name" value="Bac_transf"/>
    <property type="match status" value="1"/>
</dbReference>
<name>A0A3B1E635_9ZZZZ</name>
<accession>A0A3B1E635</accession>
<organism evidence="3">
    <name type="scientific">hydrothermal vent metagenome</name>
    <dbReference type="NCBI Taxonomy" id="652676"/>
    <lineage>
        <taxon>unclassified sequences</taxon>
        <taxon>metagenomes</taxon>
        <taxon>ecological metagenomes</taxon>
    </lineage>
</organism>